<dbReference type="KEGG" id="mcu:HMPREF0573_11477"/>
<protein>
    <submittedName>
        <fullName evidence="2">Uncharacterized protein</fullName>
    </submittedName>
</protein>
<evidence type="ECO:0000313" key="3">
    <source>
        <dbReference type="Proteomes" id="UP000006742"/>
    </source>
</evidence>
<dbReference type="Proteomes" id="UP000006742">
    <property type="component" value="Chromosome"/>
</dbReference>
<reference evidence="3" key="1">
    <citation type="submission" date="2010-03" db="EMBL/GenBank/DDBJ databases">
        <title>Complete sequence of Mobiluncus curtisii ATCC 43063.</title>
        <authorList>
            <person name="Muzny D."/>
            <person name="Qin X."/>
            <person name="Deng J."/>
            <person name="Jiang H."/>
            <person name="Liu Y."/>
            <person name="Qu J."/>
            <person name="Song X.-Z."/>
            <person name="Zhang L."/>
            <person name="Thornton R."/>
            <person name="Coyle M."/>
            <person name="Francisco L."/>
            <person name="Jackson L."/>
            <person name="Javaid M."/>
            <person name="Korchina V."/>
            <person name="Kovar C."/>
            <person name="Mata R."/>
            <person name="Mathew T."/>
            <person name="Ngo R."/>
            <person name="Nguyen L."/>
            <person name="Nguyen N."/>
            <person name="Okwuonu G."/>
            <person name="Ongeri F."/>
            <person name="Pham C."/>
            <person name="Simmons D."/>
            <person name="Wilczek-Boney K."/>
            <person name="Hale W."/>
            <person name="Jakkamsetti A."/>
            <person name="Pham P."/>
            <person name="Ruth R."/>
            <person name="San Lucas F."/>
            <person name="Warren J."/>
            <person name="Zhang J."/>
            <person name="Zhao Z."/>
            <person name="Zhou C."/>
            <person name="Zhu D."/>
            <person name="Lee S."/>
            <person name="Bess C."/>
            <person name="Blankenburg K."/>
            <person name="Forbes L."/>
            <person name="Fu Q."/>
            <person name="Gubbala S."/>
            <person name="Hirani K."/>
            <person name="Jayaseelan J.C."/>
            <person name="Lara F."/>
            <person name="Munidasa M."/>
            <person name="Palculict T."/>
            <person name="Patil S."/>
            <person name="Pu L.-L."/>
            <person name="Saada N."/>
            <person name="Tang L."/>
            <person name="Weissenberger G."/>
            <person name="Zhu Y."/>
            <person name="Hemphill L."/>
            <person name="Shang Y."/>
            <person name="Youmans B."/>
            <person name="Ayvaz T."/>
            <person name="Ross M."/>
            <person name="Santibanez J."/>
            <person name="Aqrawi P."/>
            <person name="Gross S."/>
            <person name="Joshi V."/>
            <person name="Fowler G."/>
            <person name="Nazareth L."/>
            <person name="Reid J."/>
            <person name="Worley K."/>
            <person name="Petrosino J."/>
            <person name="Highlander S."/>
            <person name="Gibbs R."/>
            <person name="Gibbs R."/>
        </authorList>
    </citation>
    <scope>NUCLEOTIDE SEQUENCE [LARGE SCALE GENOMIC DNA]</scope>
    <source>
        <strain evidence="3">ATCC 43063 / DSM 2711 / V125</strain>
    </source>
</reference>
<dbReference type="STRING" id="548479.HMPREF0573_11477"/>
<dbReference type="AlphaFoldDB" id="D6ZGN8"/>
<keyword evidence="3" id="KW-1185">Reference proteome</keyword>
<sequence>MDFFSGSLMPSNVTLGQMRAKLARVKSHYVDFRPNSETDEAGEDPGPHHKNIASM</sequence>
<organism evidence="2 3">
    <name type="scientific">Mobiluncus curtisii (strain ATCC 43063 / DSM 2711 / V125)</name>
    <name type="common">Falcivibrio vaginalis</name>
    <dbReference type="NCBI Taxonomy" id="548479"/>
    <lineage>
        <taxon>Bacteria</taxon>
        <taxon>Bacillati</taxon>
        <taxon>Actinomycetota</taxon>
        <taxon>Actinomycetes</taxon>
        <taxon>Actinomycetales</taxon>
        <taxon>Actinomycetaceae</taxon>
        <taxon>Mobiluncus</taxon>
    </lineage>
</organism>
<dbReference type="EMBL" id="CP001992">
    <property type="protein sequence ID" value="ADI67796.1"/>
    <property type="molecule type" value="Genomic_DNA"/>
</dbReference>
<accession>D6ZGN8</accession>
<name>D6ZGN8_MOBCV</name>
<evidence type="ECO:0000256" key="1">
    <source>
        <dbReference type="SAM" id="MobiDB-lite"/>
    </source>
</evidence>
<feature type="region of interest" description="Disordered" evidence="1">
    <location>
        <begin position="33"/>
        <end position="55"/>
    </location>
</feature>
<gene>
    <name evidence="2" type="ordered locus">HMPREF0573_11477</name>
</gene>
<evidence type="ECO:0000313" key="2">
    <source>
        <dbReference type="EMBL" id="ADI67796.1"/>
    </source>
</evidence>
<proteinExistence type="predicted"/>
<dbReference type="HOGENOM" id="CLU_3027316_0_0_11"/>